<protein>
    <recommendedName>
        <fullName evidence="3">DUF1918 domain-containing protein</fullName>
    </recommendedName>
</protein>
<evidence type="ECO:0008006" key="3">
    <source>
        <dbReference type="Google" id="ProtNLM"/>
    </source>
</evidence>
<name>A0ABP9G9E5_9MICC</name>
<evidence type="ECO:0000313" key="1">
    <source>
        <dbReference type="EMBL" id="GAA4924740.1"/>
    </source>
</evidence>
<evidence type="ECO:0000313" key="2">
    <source>
        <dbReference type="Proteomes" id="UP001500368"/>
    </source>
</evidence>
<gene>
    <name evidence="1" type="ORF">GCM10025790_22510</name>
</gene>
<keyword evidence="2" id="KW-1185">Reference proteome</keyword>
<organism evidence="1 2">
    <name type="scientific">Nesterenkonia rhizosphaerae</name>
    <dbReference type="NCBI Taxonomy" id="1348272"/>
    <lineage>
        <taxon>Bacteria</taxon>
        <taxon>Bacillati</taxon>
        <taxon>Actinomycetota</taxon>
        <taxon>Actinomycetes</taxon>
        <taxon>Micrococcales</taxon>
        <taxon>Micrococcaceae</taxon>
        <taxon>Nesterenkonia</taxon>
    </lineage>
</organism>
<reference evidence="2" key="1">
    <citation type="journal article" date="2019" name="Int. J. Syst. Evol. Microbiol.">
        <title>The Global Catalogue of Microorganisms (GCM) 10K type strain sequencing project: providing services to taxonomists for standard genome sequencing and annotation.</title>
        <authorList>
            <consortium name="The Broad Institute Genomics Platform"/>
            <consortium name="The Broad Institute Genome Sequencing Center for Infectious Disease"/>
            <person name="Wu L."/>
            <person name="Ma J."/>
        </authorList>
    </citation>
    <scope>NUCLEOTIDE SEQUENCE [LARGE SCALE GENOMIC DNA]</scope>
    <source>
        <strain evidence="2">JCM 19129</strain>
    </source>
</reference>
<comment type="caution">
    <text evidence="1">The sequence shown here is derived from an EMBL/GenBank/DDBJ whole genome shotgun (WGS) entry which is preliminary data.</text>
</comment>
<accession>A0ABP9G9E5</accession>
<dbReference type="RefSeq" id="WP_345478101.1">
    <property type="nucleotide sequence ID" value="NZ_BAABLW010000007.1"/>
</dbReference>
<dbReference type="Proteomes" id="UP001500368">
    <property type="component" value="Unassembled WGS sequence"/>
</dbReference>
<sequence>MTTAQERPKYRVITEEKDREAAAIGTVVRSASGTIACRYDQERCVLLGSRQPVEWGFLSLPLTVLWDPEDQGAAAV</sequence>
<dbReference type="EMBL" id="BAABLW010000007">
    <property type="protein sequence ID" value="GAA4924740.1"/>
    <property type="molecule type" value="Genomic_DNA"/>
</dbReference>
<proteinExistence type="predicted"/>